<feature type="domain" description="VWFA" evidence="2">
    <location>
        <begin position="150"/>
        <end position="215"/>
    </location>
</feature>
<accession>A0ABS7JDR2</accession>
<protein>
    <recommendedName>
        <fullName evidence="2">VWFA domain-containing protein</fullName>
    </recommendedName>
</protein>
<dbReference type="Proteomes" id="UP000776651">
    <property type="component" value="Unassembled WGS sequence"/>
</dbReference>
<gene>
    <name evidence="3" type="ORF">K3177_06590</name>
</gene>
<evidence type="ECO:0000313" key="4">
    <source>
        <dbReference type="Proteomes" id="UP000776651"/>
    </source>
</evidence>
<evidence type="ECO:0000256" key="1">
    <source>
        <dbReference type="SAM" id="Phobius"/>
    </source>
</evidence>
<keyword evidence="4" id="KW-1185">Reference proteome</keyword>
<dbReference type="InterPro" id="IPR028087">
    <property type="entry name" value="Tad_N"/>
</dbReference>
<dbReference type="SUPFAM" id="SSF53300">
    <property type="entry name" value="vWA-like"/>
    <property type="match status" value="1"/>
</dbReference>
<keyword evidence="1" id="KW-0812">Transmembrane</keyword>
<keyword evidence="1" id="KW-1133">Transmembrane helix</keyword>
<proteinExistence type="predicted"/>
<feature type="transmembrane region" description="Helical" evidence="1">
    <location>
        <begin position="17"/>
        <end position="39"/>
    </location>
</feature>
<dbReference type="Gene3D" id="3.40.50.410">
    <property type="entry name" value="von Willebrand factor, type A domain"/>
    <property type="match status" value="2"/>
</dbReference>
<name>A0ABS7JDR2_9SPHN</name>
<dbReference type="InterPro" id="IPR036465">
    <property type="entry name" value="vWFA_dom_sf"/>
</dbReference>
<dbReference type="RefSeq" id="WP_221597631.1">
    <property type="nucleotide sequence ID" value="NZ_JAIGNQ010000002.1"/>
</dbReference>
<organism evidence="3 4">
    <name type="scientific">Qipengyuania pacifica</name>
    <dbReference type="NCBI Taxonomy" id="2860199"/>
    <lineage>
        <taxon>Bacteria</taxon>
        <taxon>Pseudomonadati</taxon>
        <taxon>Pseudomonadota</taxon>
        <taxon>Alphaproteobacteria</taxon>
        <taxon>Sphingomonadales</taxon>
        <taxon>Erythrobacteraceae</taxon>
        <taxon>Qipengyuania</taxon>
    </lineage>
</organism>
<evidence type="ECO:0000313" key="3">
    <source>
        <dbReference type="EMBL" id="MBX7488175.1"/>
    </source>
</evidence>
<evidence type="ECO:0000259" key="2">
    <source>
        <dbReference type="PROSITE" id="PS50234"/>
    </source>
</evidence>
<comment type="caution">
    <text evidence="3">The sequence shown here is derived from an EMBL/GenBank/DDBJ whole genome shotgun (WGS) entry which is preliminary data.</text>
</comment>
<keyword evidence="1" id="KW-0472">Membrane</keyword>
<dbReference type="Pfam" id="PF13400">
    <property type="entry name" value="Tad"/>
    <property type="match status" value="1"/>
</dbReference>
<dbReference type="InterPro" id="IPR002035">
    <property type="entry name" value="VWF_A"/>
</dbReference>
<dbReference type="EMBL" id="JAIGNQ010000002">
    <property type="protein sequence ID" value="MBX7488175.1"/>
    <property type="molecule type" value="Genomic_DNA"/>
</dbReference>
<dbReference type="PROSITE" id="PS50234">
    <property type="entry name" value="VWFA"/>
    <property type="match status" value="1"/>
</dbReference>
<reference evidence="3 4" key="1">
    <citation type="submission" date="2021-08" db="EMBL/GenBank/DDBJ databases">
        <title>Comparative Genomics Analysis of the Genus Qipengyuania Reveals Extensive Genetic Diversity and Metabolic Versatility, Including the Description of Fifteen Novel Species.</title>
        <authorList>
            <person name="Liu Y."/>
        </authorList>
    </citation>
    <scope>NUCLEOTIDE SEQUENCE [LARGE SCALE GENOMIC DNA]</scope>
    <source>
        <strain evidence="3 4">GH25</strain>
    </source>
</reference>
<sequence>MIRTLRNVLTDTKGNTLAIFAAALVPLVAMIGSGLDLSFAYMARAKLQNACDAAVLAGRQSMNGNVWKKDDDGVNKDEVEAHKFFDFNFPSGILGARDVNFRVSKDPSDSAQIIGEASAEIPTAMMHIFGFNTIPIEANCDAKRDLGHNDVMLVLDTTGSMNDAPSIGGASKISRLRLGASGLFRALDDTANGAITRFGIVSYSHTVNVARSLKNRDILKEQLYAGGEWEQRVCKQKKVWWSWQNDGCTTKTYDRDTDAASTGTVYIDSNNRIVTYSPTFDYKGDEIVHIDDTQWAKPANNSNQNIRDFRTSGIGCIEERSSVGQTTSPFKILQTVSQQDIDAVAANGNDTDFQWGRYDPVVQQGESQDGCPSESQKLETYASESAFNDAINDATANVTGGTYHDIGMLWGARFLSPTGMFASENPTKHGIVPVNRHIVFMTDGRLDTGNMLYSAYGIDRFHNRIQGSGSQDRKHINRFHSICDQVKSTGTTIWVIALDETDTDEIDDCATSDAHFYTSDGSDLESVFETIGRGIGNLRLTR</sequence>